<dbReference type="GO" id="GO:0006446">
    <property type="term" value="P:regulation of translational initiation"/>
    <property type="evidence" value="ECO:0007669"/>
    <property type="project" value="TreeGrafter"/>
</dbReference>
<dbReference type="EMBL" id="QLLG01000353">
    <property type="protein sequence ID" value="RMX63907.1"/>
    <property type="molecule type" value="Genomic_DNA"/>
</dbReference>
<accession>A0A3M6VC15</accession>
<dbReference type="InterPro" id="IPR020568">
    <property type="entry name" value="Ribosomal_Su5_D2-typ_SF"/>
</dbReference>
<dbReference type="AlphaFoldDB" id="A0A3M6VC15"/>
<sequence length="214" mass="23637">MTTWKTISRAVQLEITKRKGSRFISAAWPLAREDNSTVSKLIAQFIEIQRCKFPAANHHCYAYTTMNGCELCSDDREPHGTAGRPILAAIQRAQLVDVCVVVTRIFGGVKLGSGGLIRAYGAAAQEVIEQAEIVEKVPTRLLHVQTAYLFVNIVKRACDQFNAELVSQEYAEEAAFTVCVPVHKSDQFIGFLRTKSAGRVEVTETKVERSTCTG</sequence>
<evidence type="ECO:0008006" key="6">
    <source>
        <dbReference type="Google" id="ProtNLM"/>
    </source>
</evidence>
<organism evidence="4 5">
    <name type="scientific">Peronospora effusa</name>
    <dbReference type="NCBI Taxonomy" id="542832"/>
    <lineage>
        <taxon>Eukaryota</taxon>
        <taxon>Sar</taxon>
        <taxon>Stramenopiles</taxon>
        <taxon>Oomycota</taxon>
        <taxon>Peronosporomycetes</taxon>
        <taxon>Peronosporales</taxon>
        <taxon>Peronosporaceae</taxon>
        <taxon>Peronospora</taxon>
    </lineage>
</organism>
<dbReference type="InterPro" id="IPR035647">
    <property type="entry name" value="EFG_III/V"/>
</dbReference>
<keyword evidence="5" id="KW-1185">Reference proteome</keyword>
<dbReference type="InterPro" id="IPR023582">
    <property type="entry name" value="Impact"/>
</dbReference>
<evidence type="ECO:0000313" key="5">
    <source>
        <dbReference type="Proteomes" id="UP000282087"/>
    </source>
</evidence>
<dbReference type="STRING" id="542832.A0A3M6VC15"/>
<evidence type="ECO:0000259" key="3">
    <source>
        <dbReference type="Pfam" id="PF09186"/>
    </source>
</evidence>
<gene>
    <name evidence="4" type="ORF">DD238_004770</name>
</gene>
<dbReference type="SUPFAM" id="SSF54211">
    <property type="entry name" value="Ribosomal protein S5 domain 2-like"/>
    <property type="match status" value="1"/>
</dbReference>
<name>A0A3M6VC15_9STRA</name>
<dbReference type="PANTHER" id="PTHR16301">
    <property type="entry name" value="IMPACT-RELATED"/>
    <property type="match status" value="1"/>
</dbReference>
<evidence type="ECO:0000256" key="1">
    <source>
        <dbReference type="ARBA" id="ARBA00007665"/>
    </source>
</evidence>
<dbReference type="Proteomes" id="UP000282087">
    <property type="component" value="Unassembled WGS sequence"/>
</dbReference>
<dbReference type="SUPFAM" id="SSF54980">
    <property type="entry name" value="EF-G C-terminal domain-like"/>
    <property type="match status" value="1"/>
</dbReference>
<dbReference type="InterPro" id="IPR001498">
    <property type="entry name" value="Impact_N"/>
</dbReference>
<feature type="domain" description="UPF0029" evidence="3">
    <location>
        <begin position="154"/>
        <end position="199"/>
    </location>
</feature>
<dbReference type="PANTHER" id="PTHR16301:SF20">
    <property type="entry name" value="IMPACT FAMILY MEMBER YIGZ"/>
    <property type="match status" value="1"/>
</dbReference>
<dbReference type="InterPro" id="IPR036956">
    <property type="entry name" value="Impact_N_sf"/>
</dbReference>
<feature type="domain" description="Impact N-terminal" evidence="2">
    <location>
        <begin position="19"/>
        <end position="128"/>
    </location>
</feature>
<evidence type="ECO:0000259" key="2">
    <source>
        <dbReference type="Pfam" id="PF01205"/>
    </source>
</evidence>
<evidence type="ECO:0000313" key="4">
    <source>
        <dbReference type="EMBL" id="RMX63907.1"/>
    </source>
</evidence>
<dbReference type="Gene3D" id="3.30.230.30">
    <property type="entry name" value="Impact, N-terminal domain"/>
    <property type="match status" value="1"/>
</dbReference>
<dbReference type="VEuPathDB" id="FungiDB:DD237_005256"/>
<comment type="caution">
    <text evidence="4">The sequence shown here is derived from an EMBL/GenBank/DDBJ whole genome shotgun (WGS) entry which is preliminary data.</text>
</comment>
<dbReference type="GO" id="GO:0005737">
    <property type="term" value="C:cytoplasm"/>
    <property type="evidence" value="ECO:0007669"/>
    <property type="project" value="TreeGrafter"/>
</dbReference>
<dbReference type="Gene3D" id="3.30.70.240">
    <property type="match status" value="1"/>
</dbReference>
<dbReference type="Pfam" id="PF01205">
    <property type="entry name" value="Impact_N"/>
    <property type="match status" value="1"/>
</dbReference>
<dbReference type="Pfam" id="PF09186">
    <property type="entry name" value="DUF1949"/>
    <property type="match status" value="1"/>
</dbReference>
<protein>
    <recommendedName>
        <fullName evidence="6">Impact N-terminal domain-containing protein</fullName>
    </recommendedName>
</protein>
<proteinExistence type="inferred from homology"/>
<comment type="similarity">
    <text evidence="1">Belongs to the IMPACT family.</text>
</comment>
<dbReference type="InterPro" id="IPR015269">
    <property type="entry name" value="UPF0029_Impact_C"/>
</dbReference>
<reference evidence="4 5" key="1">
    <citation type="submission" date="2018-06" db="EMBL/GenBank/DDBJ databases">
        <title>Comparative genomics of downy mildews reveals potential adaptations to biotrophy.</title>
        <authorList>
            <person name="Fletcher K."/>
            <person name="Klosterman S.J."/>
            <person name="Derevnina L."/>
            <person name="Martin F."/>
            <person name="Koike S."/>
            <person name="Reyes Chin-Wo S."/>
            <person name="Mou B."/>
            <person name="Michelmore R."/>
        </authorList>
    </citation>
    <scope>NUCLEOTIDE SEQUENCE [LARGE SCALE GENOMIC DNA]</scope>
    <source>
        <strain evidence="4 5">R14</strain>
    </source>
</reference>